<feature type="region of interest" description="Disordered" evidence="1">
    <location>
        <begin position="253"/>
        <end position="316"/>
    </location>
</feature>
<dbReference type="Proteomes" id="UP000274131">
    <property type="component" value="Unassembled WGS sequence"/>
</dbReference>
<dbReference type="AlphaFoldDB" id="A0A0N4VIC7"/>
<dbReference type="STRING" id="51028.A0A0N4VIC7"/>
<dbReference type="PROSITE" id="PS50106">
    <property type="entry name" value="PDZ"/>
    <property type="match status" value="1"/>
</dbReference>
<dbReference type="Pfam" id="PF00595">
    <property type="entry name" value="PDZ"/>
    <property type="match status" value="1"/>
</dbReference>
<protein>
    <submittedName>
        <fullName evidence="5">PDZ domain-containing protein</fullName>
    </submittedName>
</protein>
<evidence type="ECO:0000313" key="4">
    <source>
        <dbReference type="Proteomes" id="UP000274131"/>
    </source>
</evidence>
<gene>
    <name evidence="3" type="ORF">EVEC_LOCUS9923</name>
</gene>
<dbReference type="WBParaSite" id="EVEC_0001058001-mRNA-1">
    <property type="protein sequence ID" value="EVEC_0001058001-mRNA-1"/>
    <property type="gene ID" value="EVEC_0001058001"/>
</dbReference>
<reference evidence="3 4" key="2">
    <citation type="submission" date="2018-10" db="EMBL/GenBank/DDBJ databases">
        <authorList>
            <consortium name="Pathogen Informatics"/>
        </authorList>
    </citation>
    <scope>NUCLEOTIDE SEQUENCE [LARGE SCALE GENOMIC DNA]</scope>
</reference>
<evidence type="ECO:0000313" key="5">
    <source>
        <dbReference type="WBParaSite" id="EVEC_0001058001-mRNA-1"/>
    </source>
</evidence>
<feature type="compositionally biased region" description="Polar residues" evidence="1">
    <location>
        <begin position="129"/>
        <end position="143"/>
    </location>
</feature>
<dbReference type="SMART" id="SM00228">
    <property type="entry name" value="PDZ"/>
    <property type="match status" value="1"/>
</dbReference>
<feature type="compositionally biased region" description="Polar residues" evidence="1">
    <location>
        <begin position="255"/>
        <end position="283"/>
    </location>
</feature>
<dbReference type="Gene3D" id="2.30.42.10">
    <property type="match status" value="1"/>
</dbReference>
<evidence type="ECO:0000259" key="2">
    <source>
        <dbReference type="PROSITE" id="PS50106"/>
    </source>
</evidence>
<feature type="region of interest" description="Disordered" evidence="1">
    <location>
        <begin position="127"/>
        <end position="238"/>
    </location>
</feature>
<dbReference type="OrthoDB" id="447516at2759"/>
<feature type="compositionally biased region" description="Polar residues" evidence="1">
    <location>
        <begin position="151"/>
        <end position="208"/>
    </location>
</feature>
<feature type="compositionally biased region" description="Low complexity" evidence="1">
    <location>
        <begin position="383"/>
        <end position="395"/>
    </location>
</feature>
<dbReference type="SUPFAM" id="SSF50156">
    <property type="entry name" value="PDZ domain-like"/>
    <property type="match status" value="1"/>
</dbReference>
<dbReference type="InterPro" id="IPR036034">
    <property type="entry name" value="PDZ_sf"/>
</dbReference>
<evidence type="ECO:0000256" key="1">
    <source>
        <dbReference type="SAM" id="MobiDB-lite"/>
    </source>
</evidence>
<evidence type="ECO:0000313" key="3">
    <source>
        <dbReference type="EMBL" id="VDD95172.1"/>
    </source>
</evidence>
<reference evidence="5" key="1">
    <citation type="submission" date="2017-02" db="UniProtKB">
        <authorList>
            <consortium name="WormBaseParasite"/>
        </authorList>
    </citation>
    <scope>IDENTIFICATION</scope>
</reference>
<name>A0A0N4VIC7_ENTVE</name>
<dbReference type="CDD" id="cd00136">
    <property type="entry name" value="PDZ_canonical"/>
    <property type="match status" value="1"/>
</dbReference>
<organism evidence="5">
    <name type="scientific">Enterobius vermicularis</name>
    <name type="common">Human pinworm</name>
    <dbReference type="NCBI Taxonomy" id="51028"/>
    <lineage>
        <taxon>Eukaryota</taxon>
        <taxon>Metazoa</taxon>
        <taxon>Ecdysozoa</taxon>
        <taxon>Nematoda</taxon>
        <taxon>Chromadorea</taxon>
        <taxon>Rhabditida</taxon>
        <taxon>Spirurina</taxon>
        <taxon>Oxyuridomorpha</taxon>
        <taxon>Oxyuroidea</taxon>
        <taxon>Oxyuridae</taxon>
        <taxon>Enterobius</taxon>
    </lineage>
</organism>
<sequence length="430" mass="47006">MNTVNEQCTQFPDLMALHNQYTQFPDSYTLHNQYTQFPDPFIGDYFFQSMLKKISAMGFNIQDKNGNIYIGSVFPGSPAERAGNIFAGDKIKSLNISFEGMLLEDATAILGHASPYKVKLELERHIPEQPTTTAVDTNTSEVSTESEDNEGSVNSDVARSLCNEASDSTLPASSISTAVEQEVNSPSKLVNSTESLSTKPCYTSTSETVTDDQKTTDEERVTVAPATSTTPEETLESLASISTAPALPIAISPVTVPTTSSPKVNRSENSPTLSGSPKSTARVQSSEISSANSSPNAAPRSAIPRRPQPSRIPKLSPEAPVVVKEVKCNGISEFIEVSKYNYNETSVSKKRNGNAAEYCECIEPKRKSVVVEINEDEATLGDNNNQQQQQQQQEQANSSRVEKFEFLSCYRDTDEEVTISVPRSEQHFPE</sequence>
<proteinExistence type="predicted"/>
<feature type="domain" description="PDZ" evidence="2">
    <location>
        <begin position="57"/>
        <end position="110"/>
    </location>
</feature>
<keyword evidence="4" id="KW-1185">Reference proteome</keyword>
<feature type="region of interest" description="Disordered" evidence="1">
    <location>
        <begin position="379"/>
        <end position="399"/>
    </location>
</feature>
<dbReference type="InterPro" id="IPR001478">
    <property type="entry name" value="PDZ"/>
</dbReference>
<accession>A0A0N4VIC7</accession>
<dbReference type="EMBL" id="UXUI01010384">
    <property type="protein sequence ID" value="VDD95172.1"/>
    <property type="molecule type" value="Genomic_DNA"/>
</dbReference>
<feature type="compositionally biased region" description="Basic and acidic residues" evidence="1">
    <location>
        <begin position="211"/>
        <end position="221"/>
    </location>
</feature>
<feature type="compositionally biased region" description="Low complexity" evidence="1">
    <location>
        <begin position="284"/>
        <end position="313"/>
    </location>
</feature>
<feature type="compositionally biased region" description="Low complexity" evidence="1">
    <location>
        <begin position="222"/>
        <end position="238"/>
    </location>
</feature>